<dbReference type="InterPro" id="IPR039349">
    <property type="entry name" value="PRIN2"/>
</dbReference>
<dbReference type="GO" id="GO:0010468">
    <property type="term" value="P:regulation of gene expression"/>
    <property type="evidence" value="ECO:0007669"/>
    <property type="project" value="InterPro"/>
</dbReference>
<dbReference type="PANTHER" id="PTHR35987">
    <property type="entry name" value="PROTEIN PLASTID REDOX INSENSITIVE 2, CHLOROPLASTIC-RELATED"/>
    <property type="match status" value="1"/>
</dbReference>
<gene>
    <name evidence="1" type="ORF">Salat_1963400</name>
</gene>
<dbReference type="AlphaFoldDB" id="A0AAE1Y4X2"/>
<proteinExistence type="predicted"/>
<keyword evidence="2" id="KW-1185">Reference proteome</keyword>
<name>A0AAE1Y4X2_9LAMI</name>
<reference evidence="1" key="2">
    <citation type="journal article" date="2024" name="Plant">
        <title>Genomic evolution and insights into agronomic trait innovations of Sesamum species.</title>
        <authorList>
            <person name="Miao H."/>
            <person name="Wang L."/>
            <person name="Qu L."/>
            <person name="Liu H."/>
            <person name="Sun Y."/>
            <person name="Le M."/>
            <person name="Wang Q."/>
            <person name="Wei S."/>
            <person name="Zheng Y."/>
            <person name="Lin W."/>
            <person name="Duan Y."/>
            <person name="Cao H."/>
            <person name="Xiong S."/>
            <person name="Wang X."/>
            <person name="Wei L."/>
            <person name="Li C."/>
            <person name="Ma Q."/>
            <person name="Ju M."/>
            <person name="Zhao R."/>
            <person name="Li G."/>
            <person name="Mu C."/>
            <person name="Tian Q."/>
            <person name="Mei H."/>
            <person name="Zhang T."/>
            <person name="Gao T."/>
            <person name="Zhang H."/>
        </authorList>
    </citation>
    <scope>NUCLEOTIDE SEQUENCE</scope>
    <source>
        <strain evidence="1">3651</strain>
    </source>
</reference>
<accession>A0AAE1Y4X2</accession>
<reference evidence="1" key="1">
    <citation type="submission" date="2020-06" db="EMBL/GenBank/DDBJ databases">
        <authorList>
            <person name="Li T."/>
            <person name="Hu X."/>
            <person name="Zhang T."/>
            <person name="Song X."/>
            <person name="Zhang H."/>
            <person name="Dai N."/>
            <person name="Sheng W."/>
            <person name="Hou X."/>
            <person name="Wei L."/>
        </authorList>
    </citation>
    <scope>NUCLEOTIDE SEQUENCE</scope>
    <source>
        <strain evidence="1">3651</strain>
        <tissue evidence="1">Leaf</tissue>
    </source>
</reference>
<dbReference type="PANTHER" id="PTHR35987:SF3">
    <property type="entry name" value="PROTEIN PLASTID REDOX INSENSITIVE 2-LIKE ISOFORM X1"/>
    <property type="match status" value="1"/>
</dbReference>
<dbReference type="EMBL" id="JACGWO010000007">
    <property type="protein sequence ID" value="KAK4423805.1"/>
    <property type="molecule type" value="Genomic_DNA"/>
</dbReference>
<comment type="caution">
    <text evidence="1">The sequence shown here is derived from an EMBL/GenBank/DDBJ whole genome shotgun (WGS) entry which is preliminary data.</text>
</comment>
<organism evidence="1 2">
    <name type="scientific">Sesamum alatum</name>
    <dbReference type="NCBI Taxonomy" id="300844"/>
    <lineage>
        <taxon>Eukaryota</taxon>
        <taxon>Viridiplantae</taxon>
        <taxon>Streptophyta</taxon>
        <taxon>Embryophyta</taxon>
        <taxon>Tracheophyta</taxon>
        <taxon>Spermatophyta</taxon>
        <taxon>Magnoliopsida</taxon>
        <taxon>eudicotyledons</taxon>
        <taxon>Gunneridae</taxon>
        <taxon>Pentapetalae</taxon>
        <taxon>asterids</taxon>
        <taxon>lamiids</taxon>
        <taxon>Lamiales</taxon>
        <taxon>Pedaliaceae</taxon>
        <taxon>Sesamum</taxon>
    </lineage>
</organism>
<evidence type="ECO:0000313" key="1">
    <source>
        <dbReference type="EMBL" id="KAK4423805.1"/>
    </source>
</evidence>
<dbReference type="Proteomes" id="UP001293254">
    <property type="component" value="Unassembled WGS sequence"/>
</dbReference>
<evidence type="ECO:0000313" key="2">
    <source>
        <dbReference type="Proteomes" id="UP001293254"/>
    </source>
</evidence>
<protein>
    <submittedName>
        <fullName evidence="1">Protein PLASTID REDOX INSENSITIVE 2, chloroplastic</fullName>
    </submittedName>
</protein>
<sequence>MRNILIIQVCLAYLLRSPNFNSRTPAYASHQMASAPLGNLIFRSPTAVPARKAIADCAILRSASLILRRPPLFYTRETFSRPPKAIPSREYVYPDPIPQFASAETQKFRAELLKKLSKEKETFGNDLHTVVNVCAEIFSEFLHKDYGGPGTLLIEPFTDMMVALKEKNLPGAPLAARASLLWAQDYVDQDWEDWNSRSGR</sequence>